<reference evidence="1 2" key="1">
    <citation type="submission" date="2019-07" db="EMBL/GenBank/DDBJ databases">
        <title>Complete Genome Sequence of Leptotrichia hofstadii Strain JCM16775.</title>
        <authorList>
            <person name="Watanabe S."/>
            <person name="Cui L."/>
        </authorList>
    </citation>
    <scope>NUCLEOTIDE SEQUENCE [LARGE SCALE GENOMIC DNA]</scope>
    <source>
        <strain evidence="1 2">JCM16775</strain>
    </source>
</reference>
<accession>A0A510JHL7</accession>
<dbReference type="RefSeq" id="WP_026745310.1">
    <property type="nucleotide sequence ID" value="NZ_AP019823.1"/>
</dbReference>
<dbReference type="AlphaFoldDB" id="A0A510JHL7"/>
<sequence length="167" mass="19662">MKNEEIKFGAKKILKKLSETYNDLEAFVFYNDEFEQYELVINSVYEEDDEFVKTLNKLLISEIISKKMYLYSYFTDEFEEMASKYLDTDDCEISIISEEFLQNDIKRAVSNYVKKNPEQLDLTITLDTNEDAKRTITIKDDLLIKESVFGDIRPVLQIKDVKNTKEG</sequence>
<organism evidence="1 2">
    <name type="scientific">Leptotrichia hofstadii</name>
    <dbReference type="NCBI Taxonomy" id="157688"/>
    <lineage>
        <taxon>Bacteria</taxon>
        <taxon>Fusobacteriati</taxon>
        <taxon>Fusobacteriota</taxon>
        <taxon>Fusobacteriia</taxon>
        <taxon>Fusobacteriales</taxon>
        <taxon>Leptotrichiaceae</taxon>
        <taxon>Leptotrichia</taxon>
    </lineage>
</organism>
<protein>
    <submittedName>
        <fullName evidence="1">Uncharacterized protein</fullName>
    </submittedName>
</protein>
<keyword evidence="2" id="KW-1185">Reference proteome</keyword>
<gene>
    <name evidence="1" type="ORF">JCM16775_0415</name>
</gene>
<evidence type="ECO:0000313" key="2">
    <source>
        <dbReference type="Proteomes" id="UP000321892"/>
    </source>
</evidence>
<proteinExistence type="predicted"/>
<dbReference type="KEGG" id="lhf:JCM16775_0415"/>
<dbReference type="EMBL" id="AP019823">
    <property type="protein sequence ID" value="BBM37725.1"/>
    <property type="molecule type" value="Genomic_DNA"/>
</dbReference>
<name>A0A510JHL7_9FUSO</name>
<evidence type="ECO:0000313" key="1">
    <source>
        <dbReference type="EMBL" id="BBM37725.1"/>
    </source>
</evidence>
<dbReference type="Proteomes" id="UP000321892">
    <property type="component" value="Chromosome"/>
</dbReference>